<dbReference type="EMBL" id="CP000746">
    <property type="protein sequence ID" value="ABR74580.1"/>
    <property type="molecule type" value="Genomic_DNA"/>
</dbReference>
<dbReference type="KEGG" id="asu:Asuc_1218"/>
<accession>A6VNN3</accession>
<evidence type="ECO:0000313" key="3">
    <source>
        <dbReference type="EMBL" id="ABR74580.1"/>
    </source>
</evidence>
<dbReference type="HOGENOM" id="CLU_178240_1_0_6"/>
<evidence type="ECO:0000313" key="4">
    <source>
        <dbReference type="Proteomes" id="UP000001114"/>
    </source>
</evidence>
<protein>
    <recommendedName>
        <fullName evidence="2">Winged helix-turn-helix domain-containing protein</fullName>
    </recommendedName>
</protein>
<feature type="compositionally biased region" description="Polar residues" evidence="1">
    <location>
        <begin position="10"/>
        <end position="23"/>
    </location>
</feature>
<dbReference type="eggNOG" id="ENOG5033DHF">
    <property type="taxonomic scope" value="Bacteria"/>
</dbReference>
<gene>
    <name evidence="3" type="ordered locus">Asuc_1218</name>
</gene>
<dbReference type="Proteomes" id="UP000001114">
    <property type="component" value="Chromosome"/>
</dbReference>
<proteinExistence type="predicted"/>
<feature type="domain" description="Winged helix-turn-helix" evidence="2">
    <location>
        <begin position="25"/>
        <end position="88"/>
    </location>
</feature>
<dbReference type="InterPro" id="IPR055245">
    <property type="entry name" value="HTH_proteobacteria"/>
</dbReference>
<feature type="region of interest" description="Disordered" evidence="1">
    <location>
        <begin position="1"/>
        <end position="23"/>
    </location>
</feature>
<evidence type="ECO:0000259" key="2">
    <source>
        <dbReference type="Pfam" id="PF14090"/>
    </source>
</evidence>
<dbReference type="Pfam" id="PF14090">
    <property type="entry name" value="HTH_39"/>
    <property type="match status" value="1"/>
</dbReference>
<name>A6VNN3_ACTSZ</name>
<organism evidence="3 4">
    <name type="scientific">Actinobacillus succinogenes (strain ATCC 55618 / DSM 22257 / CCUG 43843 / 130Z)</name>
    <dbReference type="NCBI Taxonomy" id="339671"/>
    <lineage>
        <taxon>Bacteria</taxon>
        <taxon>Pseudomonadati</taxon>
        <taxon>Pseudomonadota</taxon>
        <taxon>Gammaproteobacteria</taxon>
        <taxon>Pasteurellales</taxon>
        <taxon>Pasteurellaceae</taxon>
        <taxon>Actinobacillus</taxon>
    </lineage>
</organism>
<evidence type="ECO:0000256" key="1">
    <source>
        <dbReference type="SAM" id="MobiDB-lite"/>
    </source>
</evidence>
<dbReference type="STRING" id="339671.Asuc_1218"/>
<keyword evidence="4" id="KW-1185">Reference proteome</keyword>
<reference evidence="4" key="1">
    <citation type="journal article" date="2010" name="BMC Genomics">
        <title>A genomic perspective on the potential of Actinobacillus succinogenes for industrial succinate production.</title>
        <authorList>
            <person name="McKinlay J.B."/>
            <person name="Laivenieks M."/>
            <person name="Schindler B.D."/>
            <person name="McKinlay A.A."/>
            <person name="Siddaramappa S."/>
            <person name="Challacombe J.F."/>
            <person name="Lowry S.R."/>
            <person name="Clum A."/>
            <person name="Lapidus A.L."/>
            <person name="Burkhart K.B."/>
            <person name="Harkins V."/>
            <person name="Vieille C."/>
        </authorList>
    </citation>
    <scope>NUCLEOTIDE SEQUENCE [LARGE SCALE GENOMIC DNA]</scope>
    <source>
        <strain evidence="4">ATCC 55618 / DSM 22257 / CCUG 43843 / 130Z</strain>
    </source>
</reference>
<sequence>MGGLSGMLKQKSSGNLNANETSSKTQCKMILTALRNGERLTQLLAYERFGCTRLGARIYDLKQQGHDIQRRMVTVARGKRVAEYFMNEVAE</sequence>
<dbReference type="AlphaFoldDB" id="A6VNN3"/>